<protein>
    <recommendedName>
        <fullName evidence="3">Cupin</fullName>
    </recommendedName>
</protein>
<dbReference type="SUPFAM" id="SSF51182">
    <property type="entry name" value="RmlC-like cupins"/>
    <property type="match status" value="1"/>
</dbReference>
<dbReference type="EMBL" id="VOSM01000003">
    <property type="protein sequence ID" value="TXD37883.1"/>
    <property type="molecule type" value="Genomic_DNA"/>
</dbReference>
<name>A0A5C6X7R0_9DELT</name>
<evidence type="ECO:0000313" key="1">
    <source>
        <dbReference type="EMBL" id="TXD37883.1"/>
    </source>
</evidence>
<evidence type="ECO:0008006" key="3">
    <source>
        <dbReference type="Google" id="ProtNLM"/>
    </source>
</evidence>
<gene>
    <name evidence="1" type="ORF">FRC98_07075</name>
</gene>
<dbReference type="PANTHER" id="PTHR37694">
    <property type="entry name" value="SLR8022 PROTEIN"/>
    <property type="match status" value="1"/>
</dbReference>
<dbReference type="InterPro" id="IPR014710">
    <property type="entry name" value="RmlC-like_jellyroll"/>
</dbReference>
<dbReference type="OrthoDB" id="5517448at2"/>
<accession>A0A5C6X7R0</accession>
<dbReference type="Gene3D" id="2.60.120.10">
    <property type="entry name" value="Jelly Rolls"/>
    <property type="match status" value="1"/>
</dbReference>
<dbReference type="InterPro" id="IPR011051">
    <property type="entry name" value="RmlC_Cupin_sf"/>
</dbReference>
<reference evidence="1 2" key="1">
    <citation type="submission" date="2019-08" db="EMBL/GenBank/DDBJ databases">
        <title>Bradymonadales sp. TMQ4.</title>
        <authorList>
            <person name="Liang Q."/>
        </authorList>
    </citation>
    <scope>NUCLEOTIDE SEQUENCE [LARGE SCALE GENOMIC DNA]</scope>
    <source>
        <strain evidence="1 2">TMQ4</strain>
    </source>
</reference>
<dbReference type="PANTHER" id="PTHR37694:SF1">
    <property type="entry name" value="SLR8022 PROTEIN"/>
    <property type="match status" value="1"/>
</dbReference>
<organism evidence="1 2">
    <name type="scientific">Lujinxingia vulgaris</name>
    <dbReference type="NCBI Taxonomy" id="2600176"/>
    <lineage>
        <taxon>Bacteria</taxon>
        <taxon>Deltaproteobacteria</taxon>
        <taxon>Bradymonadales</taxon>
        <taxon>Lujinxingiaceae</taxon>
        <taxon>Lujinxingia</taxon>
    </lineage>
</organism>
<proteinExistence type="predicted"/>
<dbReference type="Proteomes" id="UP000321412">
    <property type="component" value="Unassembled WGS sequence"/>
</dbReference>
<dbReference type="AlphaFoldDB" id="A0A5C6X7R0"/>
<evidence type="ECO:0000313" key="2">
    <source>
        <dbReference type="Proteomes" id="UP000321412"/>
    </source>
</evidence>
<keyword evidence="2" id="KW-1185">Reference proteome</keyword>
<comment type="caution">
    <text evidence="1">The sequence shown here is derived from an EMBL/GenBank/DDBJ whole genome shotgun (WGS) entry which is preliminary data.</text>
</comment>
<sequence length="105" mass="11554">MDLNALYDELITDDRYQRKGQLARTLVHTPDLRVVIIALARDRTIAEHHASATVTIHCLSGHLRLQLPDRQVELVAGNLLALGADLSHDVHALQDSVFVLTLGAS</sequence>